<dbReference type="Gene3D" id="3.40.720.10">
    <property type="entry name" value="Alkaline Phosphatase, subunit A"/>
    <property type="match status" value="1"/>
</dbReference>
<dbReference type="EMBL" id="CAJFDI010000005">
    <property type="protein sequence ID" value="CAD5232434.1"/>
    <property type="molecule type" value="Genomic_DNA"/>
</dbReference>
<dbReference type="AlphaFoldDB" id="A0A7I8XN56"/>
<feature type="signal peptide" evidence="1">
    <location>
        <begin position="1"/>
        <end position="26"/>
    </location>
</feature>
<dbReference type="Proteomes" id="UP000582659">
    <property type="component" value="Unassembled WGS sequence"/>
</dbReference>
<dbReference type="InterPro" id="IPR004245">
    <property type="entry name" value="DUF229"/>
</dbReference>
<evidence type="ECO:0000256" key="1">
    <source>
        <dbReference type="SAM" id="SignalP"/>
    </source>
</evidence>
<feature type="chain" id="PRO_5035385147" evidence="1">
    <location>
        <begin position="27"/>
        <end position="637"/>
    </location>
</feature>
<dbReference type="SUPFAM" id="SSF53649">
    <property type="entry name" value="Alkaline phosphatase-like"/>
    <property type="match status" value="1"/>
</dbReference>
<dbReference type="Pfam" id="PF02995">
    <property type="entry name" value="DUF229"/>
    <property type="match status" value="1"/>
</dbReference>
<dbReference type="PANTHER" id="PTHR10974:SF75">
    <property type="entry name" value="SULFATASE DOMAIN-CONTAINING PROTEIN"/>
    <property type="match status" value="1"/>
</dbReference>
<keyword evidence="1" id="KW-0732">Signal</keyword>
<reference evidence="2" key="1">
    <citation type="submission" date="2020-09" db="EMBL/GenBank/DDBJ databases">
        <authorList>
            <person name="Kikuchi T."/>
        </authorList>
    </citation>
    <scope>NUCLEOTIDE SEQUENCE</scope>
    <source>
        <strain evidence="2">Ka4C1</strain>
    </source>
</reference>
<dbReference type="GO" id="GO:0005615">
    <property type="term" value="C:extracellular space"/>
    <property type="evidence" value="ECO:0007669"/>
    <property type="project" value="TreeGrafter"/>
</dbReference>
<organism evidence="2 3">
    <name type="scientific">Bursaphelenchus xylophilus</name>
    <name type="common">Pinewood nematode worm</name>
    <name type="synonym">Aphelenchoides xylophilus</name>
    <dbReference type="NCBI Taxonomy" id="6326"/>
    <lineage>
        <taxon>Eukaryota</taxon>
        <taxon>Metazoa</taxon>
        <taxon>Ecdysozoa</taxon>
        <taxon>Nematoda</taxon>
        <taxon>Chromadorea</taxon>
        <taxon>Rhabditida</taxon>
        <taxon>Tylenchina</taxon>
        <taxon>Tylenchomorpha</taxon>
        <taxon>Aphelenchoidea</taxon>
        <taxon>Aphelenchoididae</taxon>
        <taxon>Bursaphelenchus</taxon>
    </lineage>
</organism>
<name>A0A7I8XN56_BURXY</name>
<sequence length="637" mass="73641">MLGLGFHFLLCLGLTALLLLVYNGNLEKDAARTTTGHAYLPTERWKFQNKSFSKRITENKCFLPALNPWDPSILKYLNPQSALNKTCKPTYPVRSYFIKNTLRVNTTMGSNEHCFYRCVISIHDHLLQQGQWIKINETSGNEVNCDVTEVKCKMNETDSYHFAHVNLVEKKRGKIGPNPVANDVYLIILDSVSSNTFRRAFQSTKQYLEQEHSAVFFPYLNRVGVNSRPNNYGFLLNERAEDLPASPWNPFSGEGLDRVICNRSVMEYNYIGKDFQKTGYRTMIDTDWFYSLFESPNCTGFGMIPTDHYIHTYELIVDSDSPEGDKNLSRNIHKGACVEPHHRPIKTLQQFANLYPNEPKFSITSFVMLGHDDTNNVFRGDKDFKRFFEDMSDKLKNSYLIFLSDHGLRFGEITESAIGKIEENNPFLMVSVPQKLRMNNDFMTQLRENAKKLVTHYDIYATLLEIGKNNHGWTESTLFSTSAFTTTGRKLKGSSLFHPLSEPRDCHSLLIPFQYCICQRKQWEVQNRELALQVGQMMVQRINQDVMNSPYSSVCHQLVLNQESGYRVIQFEPKEDVKEIYLIQIEVVSGAKYQGYAGIKDGHLRLYTTTFPRMNTYAKQAWCIPEQFLRHYCLCQK</sequence>
<protein>
    <submittedName>
        <fullName evidence="2">(pine wood nematode) hypothetical protein</fullName>
    </submittedName>
</protein>
<gene>
    <name evidence="2" type="ORF">BXYJ_LOCUS12525</name>
</gene>
<dbReference type="CDD" id="cd16021">
    <property type="entry name" value="ALP_like"/>
    <property type="match status" value="1"/>
</dbReference>
<comment type="caution">
    <text evidence="2">The sequence shown here is derived from an EMBL/GenBank/DDBJ whole genome shotgun (WGS) entry which is preliminary data.</text>
</comment>
<dbReference type="EMBL" id="CAJFCV020000005">
    <property type="protein sequence ID" value="CAG9124886.1"/>
    <property type="molecule type" value="Genomic_DNA"/>
</dbReference>
<evidence type="ECO:0000313" key="2">
    <source>
        <dbReference type="EMBL" id="CAD5232434.1"/>
    </source>
</evidence>
<dbReference type="InterPro" id="IPR017850">
    <property type="entry name" value="Alkaline_phosphatase_core_sf"/>
</dbReference>
<proteinExistence type="predicted"/>
<dbReference type="Proteomes" id="UP000659654">
    <property type="component" value="Unassembled WGS sequence"/>
</dbReference>
<keyword evidence="3" id="KW-1185">Reference proteome</keyword>
<dbReference type="PANTHER" id="PTHR10974">
    <property type="entry name" value="FI08016P-RELATED"/>
    <property type="match status" value="1"/>
</dbReference>
<evidence type="ECO:0000313" key="3">
    <source>
        <dbReference type="Proteomes" id="UP000659654"/>
    </source>
</evidence>
<dbReference type="OrthoDB" id="413313at2759"/>
<accession>A0A7I8XN56</accession>